<evidence type="ECO:0000313" key="2">
    <source>
        <dbReference type="EMBL" id="KRN64197.1"/>
    </source>
</evidence>
<dbReference type="RefSeq" id="WP_186806041.1">
    <property type="nucleotide sequence ID" value="NZ_BJVH01000010.1"/>
</dbReference>
<dbReference type="EMBL" id="JQBR01000018">
    <property type="protein sequence ID" value="KRN64197.1"/>
    <property type="molecule type" value="Genomic_DNA"/>
</dbReference>
<dbReference type="GO" id="GO:0031179">
    <property type="term" value="P:peptide modification"/>
    <property type="evidence" value="ECO:0007669"/>
    <property type="project" value="InterPro"/>
</dbReference>
<reference evidence="2 3" key="1">
    <citation type="journal article" date="2015" name="Genome Announc.">
        <title>Expanding the biotechnology potential of lactobacilli through comparative genomics of 213 strains and associated genera.</title>
        <authorList>
            <person name="Sun Z."/>
            <person name="Harris H.M."/>
            <person name="McCann A."/>
            <person name="Guo C."/>
            <person name="Argimon S."/>
            <person name="Zhang W."/>
            <person name="Yang X."/>
            <person name="Jeffery I.B."/>
            <person name="Cooney J.C."/>
            <person name="Kagawa T.F."/>
            <person name="Liu W."/>
            <person name="Song Y."/>
            <person name="Salvetti E."/>
            <person name="Wrobel A."/>
            <person name="Rasinkangas P."/>
            <person name="Parkhill J."/>
            <person name="Rea M.C."/>
            <person name="O'Sullivan O."/>
            <person name="Ritari J."/>
            <person name="Douillard F.P."/>
            <person name="Paul Ross R."/>
            <person name="Yang R."/>
            <person name="Briner A.E."/>
            <person name="Felis G.E."/>
            <person name="de Vos W.M."/>
            <person name="Barrangou R."/>
            <person name="Klaenhammer T.R."/>
            <person name="Caufield P.W."/>
            <person name="Cui Y."/>
            <person name="Zhang H."/>
            <person name="O'Toole P.W."/>
        </authorList>
    </citation>
    <scope>NUCLEOTIDE SEQUENCE [LARGE SCALE GENOMIC DNA]</scope>
    <source>
        <strain evidence="2 3">DSM 17757</strain>
    </source>
</reference>
<name>A0A0R2IN63_9LACO</name>
<dbReference type="InterPro" id="IPR007822">
    <property type="entry name" value="LANC-like"/>
</dbReference>
<dbReference type="Proteomes" id="UP000051568">
    <property type="component" value="Unassembled WGS sequence"/>
</dbReference>
<dbReference type="AlphaFoldDB" id="A0A0R2IN63"/>
<comment type="caution">
    <text evidence="2">The sequence shown here is derived from an EMBL/GenBank/DDBJ whole genome shotgun (WGS) entry which is preliminary data.</text>
</comment>
<evidence type="ECO:0000256" key="1">
    <source>
        <dbReference type="PIRSR" id="PIRSR607822-1"/>
    </source>
</evidence>
<dbReference type="SMART" id="SM01260">
    <property type="entry name" value="LANC_like"/>
    <property type="match status" value="1"/>
</dbReference>
<keyword evidence="3" id="KW-1185">Reference proteome</keyword>
<keyword evidence="1" id="KW-0862">Zinc</keyword>
<dbReference type="PRINTS" id="PR01955">
    <property type="entry name" value="LANCFRANKIA"/>
</dbReference>
<dbReference type="PRINTS" id="PR01950">
    <property type="entry name" value="LANCSUPER"/>
</dbReference>
<gene>
    <name evidence="2" type="ORF">IV80_GL000654</name>
</gene>
<dbReference type="SUPFAM" id="SSF158745">
    <property type="entry name" value="LanC-like"/>
    <property type="match status" value="1"/>
</dbReference>
<protein>
    <submittedName>
        <fullName evidence="2">Uncharacterized protein</fullName>
    </submittedName>
</protein>
<organism evidence="2 3">
    <name type="scientific">Pediococcus cellicola</name>
    <dbReference type="NCBI Taxonomy" id="319652"/>
    <lineage>
        <taxon>Bacteria</taxon>
        <taxon>Bacillati</taxon>
        <taxon>Bacillota</taxon>
        <taxon>Bacilli</taxon>
        <taxon>Lactobacillales</taxon>
        <taxon>Lactobacillaceae</taxon>
        <taxon>Pediococcus</taxon>
    </lineage>
</organism>
<accession>A0A0R2IN63</accession>
<feature type="binding site" evidence="1">
    <location>
        <position position="220"/>
    </location>
    <ligand>
        <name>Zn(2+)</name>
        <dbReference type="ChEBI" id="CHEBI:29105"/>
    </ligand>
</feature>
<dbReference type="PATRIC" id="fig|319652.3.peg.662"/>
<sequence length="317" mass="35911">MTEFNSLYTELTREQIDQTSRAIKKRGVRESDYDLIQGLSSCLGYLGQYGVSSGDQENQKRIVQLFDWLFKSSDYGLPNGLIKNNNIIDEDRKRYFTKGYVNLGLSHGFAGPLAALSTIPNTQALGTVLNFYEKLFYQNRQANTPWTSEVSFQNLIQNDFKVLGGERASWCYGNPGIARAVFEGAKLQNNQLLMETAVNYFLSLKSLDFDDLQLKSPTICHGISGLLLILNAMERDTGLREIGLIKQRILARLLSVADFEKKLVFMEYDMVFRGKRYDTPGYFNDIGLLNGSGGIVLTLMSLQSKQRLDWERILLVS</sequence>
<dbReference type="GO" id="GO:0046872">
    <property type="term" value="F:metal ion binding"/>
    <property type="evidence" value="ECO:0007669"/>
    <property type="project" value="UniProtKB-KW"/>
</dbReference>
<dbReference type="Pfam" id="PF05147">
    <property type="entry name" value="LANC_like"/>
    <property type="match status" value="1"/>
</dbReference>
<evidence type="ECO:0000313" key="3">
    <source>
        <dbReference type="Proteomes" id="UP000051568"/>
    </source>
</evidence>
<dbReference type="STRING" id="319652.IV80_GL000654"/>
<feature type="binding site" evidence="1">
    <location>
        <position position="171"/>
    </location>
    <ligand>
        <name>Zn(2+)</name>
        <dbReference type="ChEBI" id="CHEBI:29105"/>
    </ligand>
</feature>
<dbReference type="Gene3D" id="1.50.10.20">
    <property type="match status" value="1"/>
</dbReference>
<feature type="binding site" evidence="1">
    <location>
        <position position="221"/>
    </location>
    <ligand>
        <name>Zn(2+)</name>
        <dbReference type="ChEBI" id="CHEBI:29105"/>
    </ligand>
</feature>
<keyword evidence="1" id="KW-0479">Metal-binding</keyword>
<proteinExistence type="predicted"/>